<dbReference type="EMBL" id="BARS01049303">
    <property type="protein sequence ID" value="GAG31481.1"/>
    <property type="molecule type" value="Genomic_DNA"/>
</dbReference>
<gene>
    <name evidence="2" type="ORF">S01H1_73766</name>
</gene>
<sequence>MVFGRKKKEVYKKVDPTISEEEEEEYMEGEEEPETPEVPRSELPPLPTPRKPGRPLKRPEPTEWRVEYVPTQHAEVIYDENGKETTLTQAVVYLINLINSIEE</sequence>
<evidence type="ECO:0000313" key="2">
    <source>
        <dbReference type="EMBL" id="GAG31481.1"/>
    </source>
</evidence>
<reference evidence="2" key="1">
    <citation type="journal article" date="2014" name="Front. Microbiol.">
        <title>High frequency of phylogenetically diverse reductive dehalogenase-homologous genes in deep subseafloor sedimentary metagenomes.</title>
        <authorList>
            <person name="Kawai M."/>
            <person name="Futagami T."/>
            <person name="Toyoda A."/>
            <person name="Takaki Y."/>
            <person name="Nishi S."/>
            <person name="Hori S."/>
            <person name="Arai W."/>
            <person name="Tsubouchi T."/>
            <person name="Morono Y."/>
            <person name="Uchiyama I."/>
            <person name="Ito T."/>
            <person name="Fujiyama A."/>
            <person name="Inagaki F."/>
            <person name="Takami H."/>
        </authorList>
    </citation>
    <scope>NUCLEOTIDE SEQUENCE</scope>
    <source>
        <strain evidence="2">Expedition CK06-06</strain>
    </source>
</reference>
<feature type="region of interest" description="Disordered" evidence="1">
    <location>
        <begin position="16"/>
        <end position="64"/>
    </location>
</feature>
<organism evidence="2">
    <name type="scientific">marine sediment metagenome</name>
    <dbReference type="NCBI Taxonomy" id="412755"/>
    <lineage>
        <taxon>unclassified sequences</taxon>
        <taxon>metagenomes</taxon>
        <taxon>ecological metagenomes</taxon>
    </lineage>
</organism>
<evidence type="ECO:0000256" key="1">
    <source>
        <dbReference type="SAM" id="MobiDB-lite"/>
    </source>
</evidence>
<feature type="compositionally biased region" description="Acidic residues" evidence="1">
    <location>
        <begin position="18"/>
        <end position="35"/>
    </location>
</feature>
<protein>
    <submittedName>
        <fullName evidence="2">Uncharacterized protein</fullName>
    </submittedName>
</protein>
<name>X0Y3R3_9ZZZZ</name>
<dbReference type="AlphaFoldDB" id="X0Y3R3"/>
<comment type="caution">
    <text evidence="2">The sequence shown here is derived from an EMBL/GenBank/DDBJ whole genome shotgun (WGS) entry which is preliminary data.</text>
</comment>
<accession>X0Y3R3</accession>
<proteinExistence type="predicted"/>